<evidence type="ECO:0000313" key="3">
    <source>
        <dbReference type="Proteomes" id="UP000217895"/>
    </source>
</evidence>
<dbReference type="Gene3D" id="3.90.70.10">
    <property type="entry name" value="Cysteine proteinases"/>
    <property type="match status" value="1"/>
</dbReference>
<keyword evidence="2" id="KW-0614">Plasmid</keyword>
<name>A0A1Z4JRK2_LEPBY</name>
<feature type="domain" description="Peptidase C39-like" evidence="1">
    <location>
        <begin position="106"/>
        <end position="228"/>
    </location>
</feature>
<gene>
    <name evidence="2" type="ORF">NIES2135_62390</name>
</gene>
<dbReference type="AlphaFoldDB" id="A0A1Z4JRK2"/>
<dbReference type="Pfam" id="PF13529">
    <property type="entry name" value="Peptidase_C39_2"/>
    <property type="match status" value="1"/>
</dbReference>
<dbReference type="EMBL" id="AP018204">
    <property type="protein sequence ID" value="BAY59362.1"/>
    <property type="molecule type" value="Genomic_DNA"/>
</dbReference>
<evidence type="ECO:0000259" key="1">
    <source>
        <dbReference type="Pfam" id="PF13529"/>
    </source>
</evidence>
<keyword evidence="3" id="KW-1185">Reference proteome</keyword>
<accession>A0A1Z4JRK2</accession>
<evidence type="ECO:0000313" key="2">
    <source>
        <dbReference type="EMBL" id="BAY59362.1"/>
    </source>
</evidence>
<proteinExistence type="predicted"/>
<dbReference type="Proteomes" id="UP000217895">
    <property type="component" value="Plasmid Plasmid1 dna"/>
</dbReference>
<sequence>MKLKVLQNTFFKQSTANSAQLPAQSKGAVAAGTEFEIHSWKAIEKNHLRIALLDEFLGNPPQNTWTVYTPHVQLINSRGTIVTPQTANQLPRIPDLGLGLPKTKLLNVPYHTQLNNALNPMGACNVTCYAMVMRYFKIPKRTNAVQFEDELYRYLESRNLSRHDPGDLAEMGREYGLNVDLTLRGSLMDIRRAIAQGKPCIVHGYLTSFGHIIVVRGYDQKGFFVNDPFGEWFESGYRNDLSGENLHYSNQLIQSKCSSEGSNYLWLHRISKA</sequence>
<protein>
    <submittedName>
        <fullName evidence="2">Peptidoglycan-binding domain 1 protein</fullName>
    </submittedName>
</protein>
<reference evidence="2 3" key="1">
    <citation type="submission" date="2017-06" db="EMBL/GenBank/DDBJ databases">
        <title>Genome sequencing of cyanobaciteial culture collection at National Institute for Environmental Studies (NIES).</title>
        <authorList>
            <person name="Hirose Y."/>
            <person name="Shimura Y."/>
            <person name="Fujisawa T."/>
            <person name="Nakamura Y."/>
            <person name="Kawachi M."/>
        </authorList>
    </citation>
    <scope>NUCLEOTIDE SEQUENCE [LARGE SCALE GENOMIC DNA]</scope>
    <source>
        <strain evidence="2 3">NIES-2135</strain>
        <plasmid evidence="3">Plasmid Plasmid1 dna</plasmid>
    </source>
</reference>
<geneLocation type="plasmid" evidence="2">
    <name>plasmid1</name>
</geneLocation>
<organism evidence="2 3">
    <name type="scientific">Leptolyngbya boryana NIES-2135</name>
    <dbReference type="NCBI Taxonomy" id="1973484"/>
    <lineage>
        <taxon>Bacteria</taxon>
        <taxon>Bacillati</taxon>
        <taxon>Cyanobacteriota</taxon>
        <taxon>Cyanophyceae</taxon>
        <taxon>Leptolyngbyales</taxon>
        <taxon>Leptolyngbyaceae</taxon>
        <taxon>Leptolyngbya group</taxon>
        <taxon>Leptolyngbya</taxon>
    </lineage>
</organism>
<dbReference type="InterPro" id="IPR039564">
    <property type="entry name" value="Peptidase_C39-like"/>
</dbReference>